<gene>
    <name evidence="1" type="ORF">OF801_01840</name>
</gene>
<proteinExistence type="predicted"/>
<organism evidence="1 2">
    <name type="scientific">Lactococcus garvieae</name>
    <dbReference type="NCBI Taxonomy" id="1363"/>
    <lineage>
        <taxon>Bacteria</taxon>
        <taxon>Bacillati</taxon>
        <taxon>Bacillota</taxon>
        <taxon>Bacilli</taxon>
        <taxon>Lactobacillales</taxon>
        <taxon>Streptococcaceae</taxon>
        <taxon>Lactococcus</taxon>
    </lineage>
</organism>
<name>A0AA46YRM4_9LACT</name>
<evidence type="ECO:0000313" key="2">
    <source>
        <dbReference type="Proteomes" id="UP001164042"/>
    </source>
</evidence>
<evidence type="ECO:0000313" key="1">
    <source>
        <dbReference type="EMBL" id="UYT10707.1"/>
    </source>
</evidence>
<dbReference type="Proteomes" id="UP001164042">
    <property type="component" value="Chromosome"/>
</dbReference>
<reference evidence="1" key="1">
    <citation type="submission" date="2022-10" db="EMBL/GenBank/DDBJ databases">
        <title>Genome assembly of Lactococcus garvieae isolates from cricket gut.</title>
        <authorList>
            <person name="Luecke A.R."/>
            <person name="Brown A.M.V."/>
            <person name="Wakeman C.A."/>
        </authorList>
    </citation>
    <scope>NUCLEOTIDE SEQUENCE</scope>
    <source>
        <strain evidence="1">Alexii-11_2</strain>
    </source>
</reference>
<accession>A0AA46YRM4</accession>
<dbReference type="AlphaFoldDB" id="A0AA46YRM4"/>
<protein>
    <submittedName>
        <fullName evidence="1">Uncharacterized protein</fullName>
    </submittedName>
</protein>
<dbReference type="RefSeq" id="WP_264308414.1">
    <property type="nucleotide sequence ID" value="NZ_CP109635.1"/>
</dbReference>
<sequence length="104" mass="11924">MTKLPDNIKLTYELGMKAYYNSETDGYYSNLADAKMAPRLEKAQASDRWIEFWNKAMSAYDDIPICPSCKHLLTGLHSYSCNGFTKIVRNKAVRLFEKSEKEAS</sequence>
<dbReference type="EMBL" id="CP109635">
    <property type="protein sequence ID" value="UYT10707.1"/>
    <property type="molecule type" value="Genomic_DNA"/>
</dbReference>